<organism evidence="2 3">
    <name type="scientific">Laetiporus sulphureus 93-53</name>
    <dbReference type="NCBI Taxonomy" id="1314785"/>
    <lineage>
        <taxon>Eukaryota</taxon>
        <taxon>Fungi</taxon>
        <taxon>Dikarya</taxon>
        <taxon>Basidiomycota</taxon>
        <taxon>Agaricomycotina</taxon>
        <taxon>Agaricomycetes</taxon>
        <taxon>Polyporales</taxon>
        <taxon>Laetiporus</taxon>
    </lineage>
</organism>
<protein>
    <submittedName>
        <fullName evidence="2">Uncharacterized protein</fullName>
    </submittedName>
</protein>
<gene>
    <name evidence="2" type="ORF">LAESUDRAFT_345539</name>
</gene>
<name>A0A165GR64_9APHY</name>
<sequence>MHNGGNNHRTFKTATSSVPPSSTSSSLLSLPIRSRKIVHVEFEKDKNLELDLPLDHYLYIPSAEDNLSFDSSFVEYRDTDDAVTATIWIFQMTVSTGHHGASAGYELVSSVEDFVRQQTQERTRSGPQEIRDIERRMSEEVGSIAGRKRKRKRSLPASVVSRKKPKRAKEAVMKSNYVLICPDKPAEARTWTMPDGWRDDKGLVYCQLIPISY</sequence>
<feature type="region of interest" description="Disordered" evidence="1">
    <location>
        <begin position="1"/>
        <end position="27"/>
    </location>
</feature>
<dbReference type="Proteomes" id="UP000076871">
    <property type="component" value="Unassembled WGS sequence"/>
</dbReference>
<evidence type="ECO:0000256" key="1">
    <source>
        <dbReference type="SAM" id="MobiDB-lite"/>
    </source>
</evidence>
<evidence type="ECO:0000313" key="3">
    <source>
        <dbReference type="Proteomes" id="UP000076871"/>
    </source>
</evidence>
<feature type="region of interest" description="Disordered" evidence="1">
    <location>
        <begin position="142"/>
        <end position="166"/>
    </location>
</feature>
<dbReference type="STRING" id="1314785.A0A165GR64"/>
<keyword evidence="3" id="KW-1185">Reference proteome</keyword>
<dbReference type="EMBL" id="KV427608">
    <property type="protein sequence ID" value="KZT10693.1"/>
    <property type="molecule type" value="Genomic_DNA"/>
</dbReference>
<proteinExistence type="predicted"/>
<reference evidence="2 3" key="1">
    <citation type="journal article" date="2016" name="Mol. Biol. Evol.">
        <title>Comparative Genomics of Early-Diverging Mushroom-Forming Fungi Provides Insights into the Origins of Lignocellulose Decay Capabilities.</title>
        <authorList>
            <person name="Nagy L.G."/>
            <person name="Riley R."/>
            <person name="Tritt A."/>
            <person name="Adam C."/>
            <person name="Daum C."/>
            <person name="Floudas D."/>
            <person name="Sun H."/>
            <person name="Yadav J.S."/>
            <person name="Pangilinan J."/>
            <person name="Larsson K.H."/>
            <person name="Matsuura K."/>
            <person name="Barry K."/>
            <person name="Labutti K."/>
            <person name="Kuo R."/>
            <person name="Ohm R.A."/>
            <person name="Bhattacharya S.S."/>
            <person name="Shirouzu T."/>
            <person name="Yoshinaga Y."/>
            <person name="Martin F.M."/>
            <person name="Grigoriev I.V."/>
            <person name="Hibbett D.S."/>
        </authorList>
    </citation>
    <scope>NUCLEOTIDE SEQUENCE [LARGE SCALE GENOMIC DNA]</scope>
    <source>
        <strain evidence="2 3">93-53</strain>
    </source>
</reference>
<dbReference type="GeneID" id="63819133"/>
<evidence type="ECO:0000313" key="2">
    <source>
        <dbReference type="EMBL" id="KZT10693.1"/>
    </source>
</evidence>
<dbReference type="AlphaFoldDB" id="A0A165GR64"/>
<feature type="compositionally biased region" description="Low complexity" evidence="1">
    <location>
        <begin position="13"/>
        <end position="27"/>
    </location>
</feature>
<accession>A0A165GR64</accession>
<dbReference type="InParanoid" id="A0A165GR64"/>
<dbReference type="RefSeq" id="XP_040768433.1">
    <property type="nucleotide sequence ID" value="XM_040902102.1"/>
</dbReference>
<dbReference type="OrthoDB" id="2752681at2759"/>